<evidence type="ECO:0000313" key="8">
    <source>
        <dbReference type="EMBL" id="RAX41894.1"/>
    </source>
</evidence>
<gene>
    <name evidence="8" type="ORF">DQ393_09875</name>
</gene>
<evidence type="ECO:0000256" key="6">
    <source>
        <dbReference type="ARBA" id="ARBA00022764"/>
    </source>
</evidence>
<dbReference type="PANTHER" id="PTHR30006">
    <property type="entry name" value="THIAMINE-BINDING PERIPLASMIC PROTEIN-RELATED"/>
    <property type="match status" value="1"/>
</dbReference>
<dbReference type="EMBL" id="QMKK01000025">
    <property type="protein sequence ID" value="RAX41894.1"/>
    <property type="molecule type" value="Genomic_DNA"/>
</dbReference>
<protein>
    <recommendedName>
        <fullName evidence="3">Thiamine-binding periplasmic protein</fullName>
    </recommendedName>
</protein>
<comment type="caution">
    <text evidence="8">The sequence shown here is derived from an EMBL/GenBank/DDBJ whole genome shotgun (WGS) entry which is preliminary data.</text>
</comment>
<dbReference type="AlphaFoldDB" id="A0A329YI21"/>
<dbReference type="NCBIfam" id="TIGR01254">
    <property type="entry name" value="sfuA"/>
    <property type="match status" value="1"/>
</dbReference>
<proteinExistence type="inferred from homology"/>
<dbReference type="GO" id="GO:0030975">
    <property type="term" value="F:thiamine binding"/>
    <property type="evidence" value="ECO:0007669"/>
    <property type="project" value="InterPro"/>
</dbReference>
<dbReference type="InterPro" id="IPR005948">
    <property type="entry name" value="ThiB-like"/>
</dbReference>
<feature type="signal peptide" evidence="7">
    <location>
        <begin position="1"/>
        <end position="29"/>
    </location>
</feature>
<evidence type="ECO:0000256" key="7">
    <source>
        <dbReference type="SAM" id="SignalP"/>
    </source>
</evidence>
<evidence type="ECO:0000256" key="2">
    <source>
        <dbReference type="ARBA" id="ARBA00008520"/>
    </source>
</evidence>
<dbReference type="NCBIfam" id="TIGR01276">
    <property type="entry name" value="thiB"/>
    <property type="match status" value="1"/>
</dbReference>
<keyword evidence="6" id="KW-0574">Periplasm</keyword>
<dbReference type="InterPro" id="IPR005967">
    <property type="entry name" value="ThiB"/>
</dbReference>
<dbReference type="InterPro" id="IPR006059">
    <property type="entry name" value="SBP"/>
</dbReference>
<dbReference type="Pfam" id="PF01547">
    <property type="entry name" value="SBP_bac_1"/>
    <property type="match status" value="1"/>
</dbReference>
<dbReference type="PANTHER" id="PTHR30006:SF3">
    <property type="entry name" value="THIAMINE-BINDING PERIPLASMIC PROTEIN"/>
    <property type="match status" value="1"/>
</dbReference>
<feature type="chain" id="PRO_5016297941" description="Thiamine-binding periplasmic protein" evidence="7">
    <location>
        <begin position="30"/>
        <end position="342"/>
    </location>
</feature>
<sequence>MQNRSLLSFFAGLALSAGATFFAAQTAEAADKTLTIYTYESFTADWGPGAKVKAAFEKTCGCTVNYVAVTDGVALLSRLKLEGTGTKADVVLGLDTNLIDEAKDTGLFDASGVDTSALKVPGDFKDDVFVPYDYGHFAVIYDSQTVKNPPKSMKDLVEGDPSQKIVIEDPRTSTPGLGLLLWVKSIYGDKAADAWTKLKGRILTVTPGWSEAYDLFTKGEAPMVLSYTTSPAYHMIEDKTDRYQAAAFSEGHYIQIEVAGLIKSSPNKELARDFLKFMISTGFQDIIPTSNWMMPASATSEPLPDAFSKLVVPSKTFLMSPEVVDKNRKAWIDEWLAATSGN</sequence>
<evidence type="ECO:0000256" key="4">
    <source>
        <dbReference type="ARBA" id="ARBA00022448"/>
    </source>
</evidence>
<evidence type="ECO:0000256" key="5">
    <source>
        <dbReference type="ARBA" id="ARBA00022729"/>
    </source>
</evidence>
<dbReference type="CDD" id="cd13545">
    <property type="entry name" value="PBP2_TbpA"/>
    <property type="match status" value="1"/>
</dbReference>
<dbReference type="GO" id="GO:0030976">
    <property type="term" value="F:thiamine pyrophosphate binding"/>
    <property type="evidence" value="ECO:0007669"/>
    <property type="project" value="TreeGrafter"/>
</dbReference>
<reference evidence="8 9" key="1">
    <citation type="submission" date="2018-06" db="EMBL/GenBank/DDBJ databases">
        <title>Whole Genome Sequence of an efficient microsymbiont, Rhizobium tropici.</title>
        <authorList>
            <person name="Srinivasan R."/>
            <person name="Singh H.V."/>
            <person name="Srivastava R."/>
            <person name="Kumari B."/>
            <person name="Radhakrishna A."/>
        </authorList>
    </citation>
    <scope>NUCLEOTIDE SEQUENCE [LARGE SCALE GENOMIC DNA]</scope>
    <source>
        <strain evidence="8 9">IGFRI Rhizo-19</strain>
    </source>
</reference>
<dbReference type="Proteomes" id="UP000251205">
    <property type="component" value="Unassembled WGS sequence"/>
</dbReference>
<dbReference type="SUPFAM" id="SSF53850">
    <property type="entry name" value="Periplasmic binding protein-like II"/>
    <property type="match status" value="1"/>
</dbReference>
<dbReference type="GO" id="GO:0030288">
    <property type="term" value="C:outer membrane-bounded periplasmic space"/>
    <property type="evidence" value="ECO:0007669"/>
    <property type="project" value="InterPro"/>
</dbReference>
<dbReference type="GO" id="GO:0015888">
    <property type="term" value="P:thiamine transport"/>
    <property type="evidence" value="ECO:0007669"/>
    <property type="project" value="InterPro"/>
</dbReference>
<evidence type="ECO:0000256" key="1">
    <source>
        <dbReference type="ARBA" id="ARBA00004418"/>
    </source>
</evidence>
<accession>A0A329YI21</accession>
<evidence type="ECO:0000313" key="9">
    <source>
        <dbReference type="Proteomes" id="UP000251205"/>
    </source>
</evidence>
<comment type="similarity">
    <text evidence="2">Belongs to the bacterial solute-binding protein 1 family.</text>
</comment>
<dbReference type="Gene3D" id="3.40.190.10">
    <property type="entry name" value="Periplasmic binding protein-like II"/>
    <property type="match status" value="2"/>
</dbReference>
<name>A0A329YI21_RHITR</name>
<evidence type="ECO:0000256" key="3">
    <source>
        <dbReference type="ARBA" id="ARBA00019815"/>
    </source>
</evidence>
<comment type="subcellular location">
    <subcellularLocation>
        <location evidence="1">Periplasm</location>
    </subcellularLocation>
</comment>
<keyword evidence="4" id="KW-0813">Transport</keyword>
<keyword evidence="5 7" id="KW-0732">Signal</keyword>
<organism evidence="8 9">
    <name type="scientific">Rhizobium tropici</name>
    <dbReference type="NCBI Taxonomy" id="398"/>
    <lineage>
        <taxon>Bacteria</taxon>
        <taxon>Pseudomonadati</taxon>
        <taxon>Pseudomonadota</taxon>
        <taxon>Alphaproteobacteria</taxon>
        <taxon>Hyphomicrobiales</taxon>
        <taxon>Rhizobiaceae</taxon>
        <taxon>Rhizobium/Agrobacterium group</taxon>
        <taxon>Rhizobium</taxon>
    </lineage>
</organism>